<organism evidence="1 2">
    <name type="scientific">Lentzea kristufekii</name>
    <dbReference type="NCBI Taxonomy" id="3095430"/>
    <lineage>
        <taxon>Bacteria</taxon>
        <taxon>Bacillati</taxon>
        <taxon>Actinomycetota</taxon>
        <taxon>Actinomycetes</taxon>
        <taxon>Pseudonocardiales</taxon>
        <taxon>Pseudonocardiaceae</taxon>
        <taxon>Lentzea</taxon>
    </lineage>
</organism>
<name>A0ABU4TNP9_9PSEU</name>
<keyword evidence="2" id="KW-1185">Reference proteome</keyword>
<comment type="caution">
    <text evidence="1">The sequence shown here is derived from an EMBL/GenBank/DDBJ whole genome shotgun (WGS) entry which is preliminary data.</text>
</comment>
<dbReference type="RefSeq" id="WP_319983929.1">
    <property type="nucleotide sequence ID" value="NZ_JAXAVV010000004.1"/>
</dbReference>
<sequence length="164" mass="17815">MATRITIPTTNDLARLVVGELAPQELPSFDIVALPYVDNPRRAERRLRQDRDEPLGLGLGDAAALATPVITLVCGAVVTVLSEELARSVRSGTGKMIRRMIERVRGRSAQKPALLTRTWTPQELAEIRQVALDRALALGVERAKAEVLADTVVAKLALESQDDA</sequence>
<evidence type="ECO:0000313" key="2">
    <source>
        <dbReference type="Proteomes" id="UP001271792"/>
    </source>
</evidence>
<proteinExistence type="predicted"/>
<gene>
    <name evidence="1" type="ORF">SK571_11010</name>
</gene>
<evidence type="ECO:0000313" key="1">
    <source>
        <dbReference type="EMBL" id="MDX8049911.1"/>
    </source>
</evidence>
<protein>
    <submittedName>
        <fullName evidence="1">Uncharacterized protein</fullName>
    </submittedName>
</protein>
<dbReference type="EMBL" id="JAXAVV010000004">
    <property type="protein sequence ID" value="MDX8049911.1"/>
    <property type="molecule type" value="Genomic_DNA"/>
</dbReference>
<reference evidence="1 2" key="1">
    <citation type="submission" date="2023-11" db="EMBL/GenBank/DDBJ databases">
        <title>Lentzea sokolovensis, sp. nov., Lentzea kristufkii, sp. nov., and Lentzea miocenensis, sp. nov., rare actinobacteria from Sokolov Coal Basin, Miocene lacustrine sediment, Czech Republic.</title>
        <authorList>
            <person name="Lara A."/>
            <person name="Kotroba L."/>
            <person name="Nouioui I."/>
            <person name="Neumann-Schaal M."/>
            <person name="Mast Y."/>
            <person name="Chronakova A."/>
        </authorList>
    </citation>
    <scope>NUCLEOTIDE SEQUENCE [LARGE SCALE GENOMIC DNA]</scope>
    <source>
        <strain evidence="1 2">BCCO 10_0798</strain>
    </source>
</reference>
<dbReference type="Proteomes" id="UP001271792">
    <property type="component" value="Unassembled WGS sequence"/>
</dbReference>
<accession>A0ABU4TNP9</accession>